<organism evidence="1 2">
    <name type="scientific">Paenibacillus polygoni</name>
    <dbReference type="NCBI Taxonomy" id="3050112"/>
    <lineage>
        <taxon>Bacteria</taxon>
        <taxon>Bacillati</taxon>
        <taxon>Bacillota</taxon>
        <taxon>Bacilli</taxon>
        <taxon>Bacillales</taxon>
        <taxon>Paenibacillaceae</taxon>
        <taxon>Paenibacillus</taxon>
    </lineage>
</organism>
<evidence type="ECO:0000313" key="1">
    <source>
        <dbReference type="EMBL" id="WIV19733.1"/>
    </source>
</evidence>
<keyword evidence="2" id="KW-1185">Reference proteome</keyword>
<accession>A0ABY8X690</accession>
<dbReference type="RefSeq" id="WP_285746060.1">
    <property type="nucleotide sequence ID" value="NZ_CP127162.1"/>
</dbReference>
<dbReference type="EMBL" id="CP127162">
    <property type="protein sequence ID" value="WIV19733.1"/>
    <property type="molecule type" value="Genomic_DNA"/>
</dbReference>
<sequence length="80" mass="9381">MTEQEREIYLKGYANGRKDLCKYLRDAFHRNEAKADEESGKPENLRVSSFYRGMSCAFGQCRMIVLDADYDITKFKSIDR</sequence>
<reference evidence="1 2" key="1">
    <citation type="submission" date="2023-06" db="EMBL/GenBank/DDBJ databases">
        <title>Paenibacillus polygonum sp. nov., an endophytic bacterium, isolated from Polygonum lapathifolium L. in Nanji Wetland National Nature Reserve, South of Poyang Lake, Jiangxi Province, China.</title>
        <authorList>
            <person name="Yu Z."/>
        </authorList>
    </citation>
    <scope>NUCLEOTIDE SEQUENCE [LARGE SCALE GENOMIC DNA]</scope>
    <source>
        <strain evidence="1 2">C31</strain>
    </source>
</reference>
<gene>
    <name evidence="1" type="ORF">QPK24_03020</name>
</gene>
<dbReference type="Proteomes" id="UP001236415">
    <property type="component" value="Chromosome"/>
</dbReference>
<proteinExistence type="predicted"/>
<evidence type="ECO:0000313" key="2">
    <source>
        <dbReference type="Proteomes" id="UP001236415"/>
    </source>
</evidence>
<name>A0ABY8X690_9BACL</name>
<protein>
    <submittedName>
        <fullName evidence="1">Uncharacterized protein</fullName>
    </submittedName>
</protein>